<dbReference type="Proteomes" id="UP001165186">
    <property type="component" value="Unassembled WGS sequence"/>
</dbReference>
<protein>
    <submittedName>
        <fullName evidence="1">Uncharacterized protein</fullName>
    </submittedName>
</protein>
<dbReference type="EMBL" id="BSXG01000150">
    <property type="protein sequence ID" value="GME49082.1"/>
    <property type="molecule type" value="Genomic_DNA"/>
</dbReference>
<organism evidence="1 2">
    <name type="scientific">Neofusicoccum parvum</name>
    <dbReference type="NCBI Taxonomy" id="310453"/>
    <lineage>
        <taxon>Eukaryota</taxon>
        <taxon>Fungi</taxon>
        <taxon>Dikarya</taxon>
        <taxon>Ascomycota</taxon>
        <taxon>Pezizomycotina</taxon>
        <taxon>Dothideomycetes</taxon>
        <taxon>Dothideomycetes incertae sedis</taxon>
        <taxon>Botryosphaeriales</taxon>
        <taxon>Botryosphaeriaceae</taxon>
        <taxon>Neofusicoccum</taxon>
    </lineage>
</organism>
<proteinExistence type="predicted"/>
<evidence type="ECO:0000313" key="2">
    <source>
        <dbReference type="Proteomes" id="UP001165186"/>
    </source>
</evidence>
<reference evidence="1" key="1">
    <citation type="submission" date="2024-09" db="EMBL/GenBank/DDBJ databases">
        <title>Draft Genome Sequences of Neofusicoccum parvum.</title>
        <authorList>
            <person name="Ashida A."/>
            <person name="Camagna M."/>
            <person name="Tanaka A."/>
            <person name="Takemoto D."/>
        </authorList>
    </citation>
    <scope>NUCLEOTIDE SEQUENCE</scope>
    <source>
        <strain evidence="1">PPO83</strain>
    </source>
</reference>
<keyword evidence="2" id="KW-1185">Reference proteome</keyword>
<evidence type="ECO:0000313" key="1">
    <source>
        <dbReference type="EMBL" id="GME49082.1"/>
    </source>
</evidence>
<accession>A0ACB5SN08</accession>
<name>A0ACB5SN08_9PEZI</name>
<gene>
    <name evidence="1" type="primary">g4395</name>
    <name evidence="1" type="ORF">NpPPO83_00004395</name>
</gene>
<comment type="caution">
    <text evidence="1">The sequence shown here is derived from an EMBL/GenBank/DDBJ whole genome shotgun (WGS) entry which is preliminary data.</text>
</comment>
<sequence length="94" mass="9617">MKFFSTIAMTVMVSSAAAAYTAADMPTCAATCAAKFAPQIGCAVDDAKCQCEKSEEFIKVGSDCVYSGCSVADVTKATDVFADVCKSVNGTSTA</sequence>